<evidence type="ECO:0000313" key="2">
    <source>
        <dbReference type="Proteomes" id="UP000638648"/>
    </source>
</evidence>
<name>A0A927RER1_9ACTN</name>
<comment type="caution">
    <text evidence="1">The sequence shown here is derived from an EMBL/GenBank/DDBJ whole genome shotgun (WGS) entry which is preliminary data.</text>
</comment>
<protein>
    <submittedName>
        <fullName evidence="1">Uncharacterized protein</fullName>
    </submittedName>
</protein>
<dbReference type="EMBL" id="JADBEM010000001">
    <property type="protein sequence ID" value="MBE1612469.1"/>
    <property type="molecule type" value="Genomic_DNA"/>
</dbReference>
<gene>
    <name evidence="1" type="ORF">HEB94_009317</name>
</gene>
<accession>A0A927RER1</accession>
<sequence>MNALAAGLACKNISNDGIGATTYGVIFRTDPTDR</sequence>
<proteinExistence type="predicted"/>
<dbReference type="AlphaFoldDB" id="A0A927RER1"/>
<reference evidence="1" key="1">
    <citation type="submission" date="2020-10" db="EMBL/GenBank/DDBJ databases">
        <title>Sequencing the genomes of 1000 actinobacteria strains.</title>
        <authorList>
            <person name="Klenk H.-P."/>
        </authorList>
    </citation>
    <scope>NUCLEOTIDE SEQUENCE</scope>
    <source>
        <strain evidence="1">DSM 45354</strain>
    </source>
</reference>
<dbReference type="Proteomes" id="UP000638648">
    <property type="component" value="Unassembled WGS sequence"/>
</dbReference>
<organism evidence="1 2">
    <name type="scientific">Actinopolymorpha pittospori</name>
    <dbReference type="NCBI Taxonomy" id="648752"/>
    <lineage>
        <taxon>Bacteria</taxon>
        <taxon>Bacillati</taxon>
        <taxon>Actinomycetota</taxon>
        <taxon>Actinomycetes</taxon>
        <taxon>Propionibacteriales</taxon>
        <taxon>Actinopolymorphaceae</taxon>
        <taxon>Actinopolymorpha</taxon>
    </lineage>
</organism>
<keyword evidence="2" id="KW-1185">Reference proteome</keyword>
<evidence type="ECO:0000313" key="1">
    <source>
        <dbReference type="EMBL" id="MBE1612469.1"/>
    </source>
</evidence>